<feature type="transmembrane region" description="Helical" evidence="6">
    <location>
        <begin position="61"/>
        <end position="85"/>
    </location>
</feature>
<keyword evidence="5 6" id="KW-0472">Membrane</keyword>
<dbReference type="Pfam" id="PF01943">
    <property type="entry name" value="Polysacc_synt"/>
    <property type="match status" value="1"/>
</dbReference>
<feature type="transmembrane region" description="Helical" evidence="6">
    <location>
        <begin position="191"/>
        <end position="211"/>
    </location>
</feature>
<organism evidence="7 8">
    <name type="scientific">Pannonibacter tanglangensis</name>
    <dbReference type="NCBI Taxonomy" id="2750084"/>
    <lineage>
        <taxon>Bacteria</taxon>
        <taxon>Pseudomonadati</taxon>
        <taxon>Pseudomonadota</taxon>
        <taxon>Alphaproteobacteria</taxon>
        <taxon>Hyphomicrobiales</taxon>
        <taxon>Stappiaceae</taxon>
        <taxon>Pannonibacter</taxon>
    </lineage>
</organism>
<evidence type="ECO:0000256" key="3">
    <source>
        <dbReference type="ARBA" id="ARBA00022692"/>
    </source>
</evidence>
<dbReference type="RefSeq" id="WP_161675985.1">
    <property type="nucleotide sequence ID" value="NZ_JAABLP010000002.1"/>
</dbReference>
<accession>A0ABW9ZKA8</accession>
<comment type="subcellular location">
    <subcellularLocation>
        <location evidence="1">Cell membrane</location>
        <topology evidence="1">Multi-pass membrane protein</topology>
    </subcellularLocation>
</comment>
<feature type="transmembrane region" description="Helical" evidence="6">
    <location>
        <begin position="105"/>
        <end position="123"/>
    </location>
</feature>
<sequence length="451" mass="47544">MTPPPSPRPRLATRLATRFAMVLTQAAPFLKLGAATGGAALLAFVTQTVLARQLGPDDYGRFSAGLSLVTIMAPLACFGIGSFWLSVFGKEGWQAERWLGASLRYVRASALAVLALLAAWALAGPHDQATTVVILALMVFVLAQILMELVGVLYQLEEDYTAFALWQVLPHVLRLGLLGGLLALLPATAGLAAALLAFGLGSLAIVLLGALRLRARLGGRLALKGHGPRPSASSASGMAPASLGDVLGASLPFGLVGFAYLLYTQLNVVLVKYLGSDAGAAYYNIAFMVMNAFLLVPNMAFEKVLVPRIHRWYHQDRAQLVTVLKGATLLVLILSAAGVVLLTLAGDLVGRFFFGAEGQPLAAALMILMWSLPLRSLSLCFGSVLFVGAFIRLRLWFVLAAIAVDVALAVALIPGQGAVGAAIAMVAAESVMCILFFLGMLRALRHGERAT</sequence>
<keyword evidence="2" id="KW-1003">Cell membrane</keyword>
<feature type="transmembrane region" description="Helical" evidence="6">
    <location>
        <begin position="322"/>
        <end position="345"/>
    </location>
</feature>
<dbReference type="Proteomes" id="UP000541347">
    <property type="component" value="Unassembled WGS sequence"/>
</dbReference>
<feature type="transmembrane region" description="Helical" evidence="6">
    <location>
        <begin position="365"/>
        <end position="388"/>
    </location>
</feature>
<dbReference type="PANTHER" id="PTHR30250:SF11">
    <property type="entry name" value="O-ANTIGEN TRANSPORTER-RELATED"/>
    <property type="match status" value="1"/>
</dbReference>
<dbReference type="InterPro" id="IPR050833">
    <property type="entry name" value="Poly_Biosynth_Transport"/>
</dbReference>
<keyword evidence="3 6" id="KW-0812">Transmembrane</keyword>
<feature type="transmembrane region" description="Helical" evidence="6">
    <location>
        <begin position="282"/>
        <end position="301"/>
    </location>
</feature>
<dbReference type="EMBL" id="JAABLP010000002">
    <property type="protein sequence ID" value="NBN64041.1"/>
    <property type="molecule type" value="Genomic_DNA"/>
</dbReference>
<evidence type="ECO:0000256" key="4">
    <source>
        <dbReference type="ARBA" id="ARBA00022989"/>
    </source>
</evidence>
<keyword evidence="8" id="KW-1185">Reference proteome</keyword>
<comment type="caution">
    <text evidence="7">The sequence shown here is derived from an EMBL/GenBank/DDBJ whole genome shotgun (WGS) entry which is preliminary data.</text>
</comment>
<proteinExistence type="predicted"/>
<feature type="transmembrane region" description="Helical" evidence="6">
    <location>
        <begin position="243"/>
        <end position="262"/>
    </location>
</feature>
<feature type="transmembrane region" description="Helical" evidence="6">
    <location>
        <begin position="419"/>
        <end position="441"/>
    </location>
</feature>
<gene>
    <name evidence="7" type="ORF">GWI71_10140</name>
</gene>
<evidence type="ECO:0000256" key="6">
    <source>
        <dbReference type="SAM" id="Phobius"/>
    </source>
</evidence>
<evidence type="ECO:0000256" key="2">
    <source>
        <dbReference type="ARBA" id="ARBA00022475"/>
    </source>
</evidence>
<feature type="transmembrane region" description="Helical" evidence="6">
    <location>
        <begin position="163"/>
        <end position="185"/>
    </location>
</feature>
<dbReference type="InterPro" id="IPR002797">
    <property type="entry name" value="Polysacc_synth"/>
</dbReference>
<feature type="transmembrane region" description="Helical" evidence="6">
    <location>
        <begin position="395"/>
        <end position="413"/>
    </location>
</feature>
<feature type="transmembrane region" description="Helical" evidence="6">
    <location>
        <begin position="129"/>
        <end position="156"/>
    </location>
</feature>
<reference evidence="7 8" key="1">
    <citation type="submission" date="2020-01" db="EMBL/GenBank/DDBJ databases">
        <authorList>
            <person name="Peng S.Y."/>
            <person name="Li J."/>
            <person name="Wang M."/>
            <person name="Wang L."/>
            <person name="Wang C.Q."/>
            <person name="Wang J.R."/>
        </authorList>
    </citation>
    <scope>NUCLEOTIDE SEQUENCE [LARGE SCALE GENOMIC DNA]</scope>
    <source>
        <strain evidence="7 8">XCT-34</strain>
    </source>
</reference>
<evidence type="ECO:0000256" key="1">
    <source>
        <dbReference type="ARBA" id="ARBA00004651"/>
    </source>
</evidence>
<evidence type="ECO:0000313" key="7">
    <source>
        <dbReference type="EMBL" id="NBN64041.1"/>
    </source>
</evidence>
<name>A0ABW9ZKA8_9HYPH</name>
<evidence type="ECO:0000313" key="8">
    <source>
        <dbReference type="Proteomes" id="UP000541347"/>
    </source>
</evidence>
<dbReference type="PANTHER" id="PTHR30250">
    <property type="entry name" value="PST FAMILY PREDICTED COLANIC ACID TRANSPORTER"/>
    <property type="match status" value="1"/>
</dbReference>
<keyword evidence="4 6" id="KW-1133">Transmembrane helix</keyword>
<protein>
    <submittedName>
        <fullName evidence="7">Oligosaccharide flippase family protein</fullName>
    </submittedName>
</protein>
<evidence type="ECO:0000256" key="5">
    <source>
        <dbReference type="ARBA" id="ARBA00023136"/>
    </source>
</evidence>